<protein>
    <recommendedName>
        <fullName evidence="1">Heterokaryon incompatibility domain-containing protein</fullName>
    </recommendedName>
</protein>
<proteinExistence type="predicted"/>
<dbReference type="PANTHER" id="PTHR24148:SF73">
    <property type="entry name" value="HET DOMAIN PROTEIN (AFU_ORTHOLOGUE AFUA_8G01020)"/>
    <property type="match status" value="1"/>
</dbReference>
<dbReference type="Pfam" id="PF06985">
    <property type="entry name" value="HET"/>
    <property type="match status" value="1"/>
</dbReference>
<dbReference type="InterPro" id="IPR010730">
    <property type="entry name" value="HET"/>
</dbReference>
<organism evidence="2 3">
    <name type="scientific">Diaporthe eres</name>
    <name type="common">Phomopsis oblonga</name>
    <dbReference type="NCBI Taxonomy" id="83184"/>
    <lineage>
        <taxon>Eukaryota</taxon>
        <taxon>Fungi</taxon>
        <taxon>Dikarya</taxon>
        <taxon>Ascomycota</taxon>
        <taxon>Pezizomycotina</taxon>
        <taxon>Sordariomycetes</taxon>
        <taxon>Sordariomycetidae</taxon>
        <taxon>Diaporthales</taxon>
        <taxon>Diaporthaceae</taxon>
        <taxon>Diaporthe</taxon>
        <taxon>Diaporthe eres species complex</taxon>
    </lineage>
</organism>
<evidence type="ECO:0000313" key="3">
    <source>
        <dbReference type="Proteomes" id="UP001430848"/>
    </source>
</evidence>
<evidence type="ECO:0000313" key="2">
    <source>
        <dbReference type="EMBL" id="KAK7725277.1"/>
    </source>
</evidence>
<keyword evidence="3" id="KW-1185">Reference proteome</keyword>
<reference evidence="2 3" key="1">
    <citation type="submission" date="2024-02" db="EMBL/GenBank/DDBJ databases">
        <title>De novo assembly and annotation of 12 fungi associated with fruit tree decline syndrome in Ontario, Canada.</title>
        <authorList>
            <person name="Sulman M."/>
            <person name="Ellouze W."/>
            <person name="Ilyukhin E."/>
        </authorList>
    </citation>
    <scope>NUCLEOTIDE SEQUENCE [LARGE SCALE GENOMIC DNA]</scope>
    <source>
        <strain evidence="2 3">M169</strain>
    </source>
</reference>
<feature type="domain" description="Heterokaryon incompatibility" evidence="1">
    <location>
        <begin position="53"/>
        <end position="150"/>
    </location>
</feature>
<dbReference type="Proteomes" id="UP001430848">
    <property type="component" value="Unassembled WGS sequence"/>
</dbReference>
<dbReference type="PANTHER" id="PTHR24148">
    <property type="entry name" value="ANKYRIN REPEAT DOMAIN-CONTAINING PROTEIN 39 HOMOLOG-RELATED"/>
    <property type="match status" value="1"/>
</dbReference>
<accession>A0ABR1P352</accession>
<evidence type="ECO:0000259" key="1">
    <source>
        <dbReference type="Pfam" id="PF06985"/>
    </source>
</evidence>
<name>A0ABR1P352_DIAER</name>
<sequence length="159" mass="17772">MAALTEQLSFRHYPLPDSKTHIRLLKVLSVIKTRAIPVHCELTTYPITEAPPYRAISYTWGDEAPLASILVNGQQMDVRLNCEYALRQTSQQTGDGTGDFHLWIDSICVNQLDNDEKGAQVALMGEVFKTAIQVVACVGAHGDDSEFLYEFMRGEKARI</sequence>
<dbReference type="EMBL" id="JAKNSF020000051">
    <property type="protein sequence ID" value="KAK7725277.1"/>
    <property type="molecule type" value="Genomic_DNA"/>
</dbReference>
<gene>
    <name evidence="2" type="ORF">SLS63_008274</name>
</gene>
<comment type="caution">
    <text evidence="2">The sequence shown here is derived from an EMBL/GenBank/DDBJ whole genome shotgun (WGS) entry which is preliminary data.</text>
</comment>
<dbReference type="InterPro" id="IPR052895">
    <property type="entry name" value="HetReg/Transcr_Mod"/>
</dbReference>